<sequence>QRNPQQRKNTKYLKQIKQQNPTHRTMKPTTKEDSTKLTKQIQSIEQRNPPPKKTVRN</sequence>
<protein>
    <submittedName>
        <fullName evidence="2">15449_t:CDS:1</fullName>
    </submittedName>
</protein>
<dbReference type="Proteomes" id="UP000789901">
    <property type="component" value="Unassembled WGS sequence"/>
</dbReference>
<evidence type="ECO:0000256" key="1">
    <source>
        <dbReference type="SAM" id="MobiDB-lite"/>
    </source>
</evidence>
<evidence type="ECO:0000313" key="2">
    <source>
        <dbReference type="EMBL" id="CAG8833628.1"/>
    </source>
</evidence>
<gene>
    <name evidence="2" type="ORF">GMARGA_LOCUS31648</name>
</gene>
<accession>A0ABN7WJG7</accession>
<proteinExistence type="predicted"/>
<feature type="compositionally biased region" description="Polar residues" evidence="1">
    <location>
        <begin position="37"/>
        <end position="46"/>
    </location>
</feature>
<feature type="non-terminal residue" evidence="2">
    <location>
        <position position="1"/>
    </location>
</feature>
<comment type="caution">
    <text evidence="2">The sequence shown here is derived from an EMBL/GenBank/DDBJ whole genome shotgun (WGS) entry which is preliminary data.</text>
</comment>
<dbReference type="EMBL" id="CAJVQB010047806">
    <property type="protein sequence ID" value="CAG8833628.1"/>
    <property type="molecule type" value="Genomic_DNA"/>
</dbReference>
<reference evidence="2 3" key="1">
    <citation type="submission" date="2021-06" db="EMBL/GenBank/DDBJ databases">
        <authorList>
            <person name="Kallberg Y."/>
            <person name="Tangrot J."/>
            <person name="Rosling A."/>
        </authorList>
    </citation>
    <scope>NUCLEOTIDE SEQUENCE [LARGE SCALE GENOMIC DNA]</scope>
    <source>
        <strain evidence="2 3">120-4 pot B 10/14</strain>
    </source>
</reference>
<organism evidence="2 3">
    <name type="scientific">Gigaspora margarita</name>
    <dbReference type="NCBI Taxonomy" id="4874"/>
    <lineage>
        <taxon>Eukaryota</taxon>
        <taxon>Fungi</taxon>
        <taxon>Fungi incertae sedis</taxon>
        <taxon>Mucoromycota</taxon>
        <taxon>Glomeromycotina</taxon>
        <taxon>Glomeromycetes</taxon>
        <taxon>Diversisporales</taxon>
        <taxon>Gigasporaceae</taxon>
        <taxon>Gigaspora</taxon>
    </lineage>
</organism>
<keyword evidence="3" id="KW-1185">Reference proteome</keyword>
<feature type="compositionally biased region" description="Pro residues" evidence="1">
    <location>
        <begin position="48"/>
        <end position="57"/>
    </location>
</feature>
<name>A0ABN7WJG7_GIGMA</name>
<evidence type="ECO:0000313" key="3">
    <source>
        <dbReference type="Proteomes" id="UP000789901"/>
    </source>
</evidence>
<feature type="region of interest" description="Disordered" evidence="1">
    <location>
        <begin position="1"/>
        <end position="57"/>
    </location>
</feature>